<dbReference type="Pfam" id="PF01872">
    <property type="entry name" value="RibD_C"/>
    <property type="match status" value="1"/>
</dbReference>
<sequence length="222" mass="24557">MRKIILVNFITLDGVIQSPGGPQEDTSGNFQWGGWVAPFGDDMLHKKLMAVMEQPFDLLLGRRTYDIFAAHWPHYDDFVGKKFNGAEKFVVSHHNIPLPWEHTTLITGDVVAQLQALKKTDGPDLQVYGSSGLVQTLLKHQLVDIAHLWLHPVTIGSGKRLFENGTLPGSWKLTDAIPTSTGVILITYEAAGALQTRAIDAKPPSAAELERRKKVQEENAKS</sequence>
<gene>
    <name evidence="3" type="ORF">HGH92_23210</name>
</gene>
<evidence type="ECO:0000256" key="1">
    <source>
        <dbReference type="SAM" id="MobiDB-lite"/>
    </source>
</evidence>
<feature type="domain" description="Bacterial bifunctional deaminase-reductase C-terminal" evidence="2">
    <location>
        <begin position="2"/>
        <end position="184"/>
    </location>
</feature>
<evidence type="ECO:0000259" key="2">
    <source>
        <dbReference type="Pfam" id="PF01872"/>
    </source>
</evidence>
<accession>A0A847S1G7</accession>
<proteinExistence type="predicted"/>
<dbReference type="Gene3D" id="3.40.430.10">
    <property type="entry name" value="Dihydrofolate Reductase, subunit A"/>
    <property type="match status" value="1"/>
</dbReference>
<dbReference type="InterPro" id="IPR050765">
    <property type="entry name" value="Riboflavin_Biosynth_HTPR"/>
</dbReference>
<dbReference type="GO" id="GO:0009231">
    <property type="term" value="P:riboflavin biosynthetic process"/>
    <property type="evidence" value="ECO:0007669"/>
    <property type="project" value="InterPro"/>
</dbReference>
<dbReference type="AlphaFoldDB" id="A0A847S1G7"/>
<dbReference type="RefSeq" id="WP_168873115.1">
    <property type="nucleotide sequence ID" value="NZ_JABAIA010000002.1"/>
</dbReference>
<organism evidence="3 4">
    <name type="scientific">Chitinophaga varians</name>
    <dbReference type="NCBI Taxonomy" id="2202339"/>
    <lineage>
        <taxon>Bacteria</taxon>
        <taxon>Pseudomonadati</taxon>
        <taxon>Bacteroidota</taxon>
        <taxon>Chitinophagia</taxon>
        <taxon>Chitinophagales</taxon>
        <taxon>Chitinophagaceae</taxon>
        <taxon>Chitinophaga</taxon>
    </lineage>
</organism>
<dbReference type="InterPro" id="IPR002734">
    <property type="entry name" value="RibDG_C"/>
</dbReference>
<evidence type="ECO:0000313" key="4">
    <source>
        <dbReference type="Proteomes" id="UP000570474"/>
    </source>
</evidence>
<dbReference type="GO" id="GO:0008703">
    <property type="term" value="F:5-amino-6-(5-phosphoribosylamino)uracil reductase activity"/>
    <property type="evidence" value="ECO:0007669"/>
    <property type="project" value="InterPro"/>
</dbReference>
<feature type="region of interest" description="Disordered" evidence="1">
    <location>
        <begin position="203"/>
        <end position="222"/>
    </location>
</feature>
<reference evidence="3 4" key="1">
    <citation type="submission" date="2020-04" db="EMBL/GenBank/DDBJ databases">
        <authorList>
            <person name="Yin C."/>
        </authorList>
    </citation>
    <scope>NUCLEOTIDE SEQUENCE [LARGE SCALE GENOMIC DNA]</scope>
    <source>
        <strain evidence="3 4">Ae27</strain>
    </source>
</reference>
<dbReference type="PANTHER" id="PTHR38011">
    <property type="entry name" value="DIHYDROFOLATE REDUCTASE FAMILY PROTEIN (AFU_ORTHOLOGUE AFUA_8G06820)"/>
    <property type="match status" value="1"/>
</dbReference>
<name>A0A847S1G7_9BACT</name>
<keyword evidence="4" id="KW-1185">Reference proteome</keyword>
<comment type="caution">
    <text evidence="3">The sequence shown here is derived from an EMBL/GenBank/DDBJ whole genome shotgun (WGS) entry which is preliminary data.</text>
</comment>
<protein>
    <submittedName>
        <fullName evidence="3">Dihydrofolate reductase</fullName>
    </submittedName>
</protein>
<evidence type="ECO:0000313" key="3">
    <source>
        <dbReference type="EMBL" id="NLR67235.1"/>
    </source>
</evidence>
<feature type="compositionally biased region" description="Basic and acidic residues" evidence="1">
    <location>
        <begin position="208"/>
        <end position="222"/>
    </location>
</feature>
<dbReference type="Proteomes" id="UP000570474">
    <property type="component" value="Unassembled WGS sequence"/>
</dbReference>
<dbReference type="InterPro" id="IPR024072">
    <property type="entry name" value="DHFR-like_dom_sf"/>
</dbReference>
<dbReference type="EMBL" id="JABAIA010000002">
    <property type="protein sequence ID" value="NLR67235.1"/>
    <property type="molecule type" value="Genomic_DNA"/>
</dbReference>
<dbReference type="SUPFAM" id="SSF53597">
    <property type="entry name" value="Dihydrofolate reductase-like"/>
    <property type="match status" value="1"/>
</dbReference>
<dbReference type="PANTHER" id="PTHR38011:SF2">
    <property type="entry name" value="BIFUNCTIONAL DEAMINASE-REDUCTASE DOMAIN PROTEIN"/>
    <property type="match status" value="1"/>
</dbReference>